<dbReference type="SUPFAM" id="SSF90112">
    <property type="entry name" value="Neurotransmitter-gated ion-channel transmembrane pore"/>
    <property type="match status" value="1"/>
</dbReference>
<feature type="transmembrane region" description="Helical" evidence="17">
    <location>
        <begin position="295"/>
        <end position="313"/>
    </location>
</feature>
<dbReference type="InterPro" id="IPR002394">
    <property type="entry name" value="Nicotinic_acetylcholine_rcpt"/>
</dbReference>
<feature type="transmembrane region" description="Helical" evidence="17">
    <location>
        <begin position="263"/>
        <end position="288"/>
    </location>
</feature>
<dbReference type="GO" id="GO:0045211">
    <property type="term" value="C:postsynaptic membrane"/>
    <property type="evidence" value="ECO:0007669"/>
    <property type="project" value="UniProtKB-SubCell"/>
</dbReference>
<dbReference type="PRINTS" id="PR00252">
    <property type="entry name" value="NRIONCHANNEL"/>
</dbReference>
<dbReference type="PANTHER" id="PTHR18945">
    <property type="entry name" value="NEUROTRANSMITTER GATED ION CHANNEL"/>
    <property type="match status" value="1"/>
</dbReference>
<dbReference type="Gene3D" id="2.70.170.10">
    <property type="entry name" value="Neurotransmitter-gated ion-channel ligand-binding domain"/>
    <property type="match status" value="1"/>
</dbReference>
<evidence type="ECO:0000256" key="15">
    <source>
        <dbReference type="ARBA" id="ARBA00023303"/>
    </source>
</evidence>
<dbReference type="InterPro" id="IPR006201">
    <property type="entry name" value="Neur_channel"/>
</dbReference>
<keyword evidence="12" id="KW-0325">Glycoprotein</keyword>
<evidence type="ECO:0000256" key="2">
    <source>
        <dbReference type="ARBA" id="ARBA00009237"/>
    </source>
</evidence>
<evidence type="ECO:0000256" key="7">
    <source>
        <dbReference type="ARBA" id="ARBA00023018"/>
    </source>
</evidence>
<name>A0A8J2SDK0_9CRUS</name>
<dbReference type="InterPro" id="IPR036719">
    <property type="entry name" value="Neuro-gated_channel_TM_sf"/>
</dbReference>
<dbReference type="CDD" id="cd19051">
    <property type="entry name" value="LGIC_TM_cation"/>
    <property type="match status" value="1"/>
</dbReference>
<feature type="transmembrane region" description="Helical" evidence="17">
    <location>
        <begin position="325"/>
        <end position="348"/>
    </location>
</feature>
<protein>
    <submittedName>
        <fullName evidence="20">Uncharacterized protein</fullName>
    </submittedName>
</protein>
<dbReference type="AlphaFoldDB" id="A0A8J2SDK0"/>
<dbReference type="GO" id="GO:0022848">
    <property type="term" value="F:acetylcholine-gated monoatomic cation-selective channel activity"/>
    <property type="evidence" value="ECO:0007669"/>
    <property type="project" value="InterPro"/>
</dbReference>
<dbReference type="InterPro" id="IPR036734">
    <property type="entry name" value="Neur_chan_lig-bd_sf"/>
</dbReference>
<dbReference type="OrthoDB" id="5975154at2759"/>
<proteinExistence type="inferred from homology"/>
<keyword evidence="6 17" id="KW-1133">Transmembrane helix</keyword>
<gene>
    <name evidence="20" type="ORF">DGAL_LOCUS17483</name>
</gene>
<evidence type="ECO:0000256" key="3">
    <source>
        <dbReference type="ARBA" id="ARBA00022448"/>
    </source>
</evidence>
<dbReference type="Proteomes" id="UP000789390">
    <property type="component" value="Unassembled WGS sequence"/>
</dbReference>
<evidence type="ECO:0000313" key="20">
    <source>
        <dbReference type="EMBL" id="CAH0113586.1"/>
    </source>
</evidence>
<organism evidence="20 21">
    <name type="scientific">Daphnia galeata</name>
    <dbReference type="NCBI Taxonomy" id="27404"/>
    <lineage>
        <taxon>Eukaryota</taxon>
        <taxon>Metazoa</taxon>
        <taxon>Ecdysozoa</taxon>
        <taxon>Arthropoda</taxon>
        <taxon>Crustacea</taxon>
        <taxon>Branchiopoda</taxon>
        <taxon>Diplostraca</taxon>
        <taxon>Cladocera</taxon>
        <taxon>Anomopoda</taxon>
        <taxon>Daphniidae</taxon>
        <taxon>Daphnia</taxon>
    </lineage>
</organism>
<evidence type="ECO:0000256" key="9">
    <source>
        <dbReference type="ARBA" id="ARBA00023136"/>
    </source>
</evidence>
<dbReference type="CDD" id="cd18997">
    <property type="entry name" value="LGIC_ECD_nAChR"/>
    <property type="match status" value="1"/>
</dbReference>
<feature type="chain" id="PRO_5035337497" evidence="17">
    <location>
        <begin position="30"/>
        <end position="653"/>
    </location>
</feature>
<feature type="transmembrane region" description="Helical" evidence="17">
    <location>
        <begin position="620"/>
        <end position="643"/>
    </location>
</feature>
<evidence type="ECO:0000256" key="4">
    <source>
        <dbReference type="ARBA" id="ARBA00022475"/>
    </source>
</evidence>
<comment type="function">
    <text evidence="1">After binding acetylcholine, the AChR responds by an extensive change in conformation that affects all subunits and leads to opening of an ion-conducting channel across the plasma membrane.</text>
</comment>
<comment type="subcellular location">
    <subcellularLocation>
        <location evidence="16">Postsynaptic cell membrane</location>
        <topology evidence="16">Multi-pass membrane protein</topology>
    </subcellularLocation>
</comment>
<reference evidence="20" key="1">
    <citation type="submission" date="2021-11" db="EMBL/GenBank/DDBJ databases">
        <authorList>
            <person name="Schell T."/>
        </authorList>
    </citation>
    <scope>NUCLEOTIDE SEQUENCE</scope>
    <source>
        <strain evidence="20">M5</strain>
    </source>
</reference>
<evidence type="ECO:0000256" key="6">
    <source>
        <dbReference type="ARBA" id="ARBA00022989"/>
    </source>
</evidence>
<keyword evidence="21" id="KW-1185">Reference proteome</keyword>
<evidence type="ECO:0000256" key="13">
    <source>
        <dbReference type="ARBA" id="ARBA00023257"/>
    </source>
</evidence>
<feature type="domain" description="Neurotransmitter-gated ion-channel transmembrane" evidence="19">
    <location>
        <begin position="271"/>
        <end position="633"/>
    </location>
</feature>
<keyword evidence="17" id="KW-0732">Signal</keyword>
<keyword evidence="5 17" id="KW-0812">Transmembrane</keyword>
<dbReference type="InterPro" id="IPR006029">
    <property type="entry name" value="Neurotrans-gated_channel_TM"/>
</dbReference>
<comment type="caution">
    <text evidence="20">The sequence shown here is derived from an EMBL/GenBank/DDBJ whole genome shotgun (WGS) entry which is preliminary data.</text>
</comment>
<dbReference type="SUPFAM" id="SSF63712">
    <property type="entry name" value="Nicotinic receptor ligand binding domain-like"/>
    <property type="match status" value="1"/>
</dbReference>
<evidence type="ECO:0000256" key="11">
    <source>
        <dbReference type="ARBA" id="ARBA00023170"/>
    </source>
</evidence>
<evidence type="ECO:0000256" key="5">
    <source>
        <dbReference type="ARBA" id="ARBA00022692"/>
    </source>
</evidence>
<dbReference type="Pfam" id="PF02931">
    <property type="entry name" value="Neur_chan_LBD"/>
    <property type="match status" value="1"/>
</dbReference>
<evidence type="ECO:0000313" key="21">
    <source>
        <dbReference type="Proteomes" id="UP000789390"/>
    </source>
</evidence>
<evidence type="ECO:0000256" key="16">
    <source>
        <dbReference type="ARBA" id="ARBA00034104"/>
    </source>
</evidence>
<dbReference type="EMBL" id="CAKKLH010000342">
    <property type="protein sequence ID" value="CAH0113586.1"/>
    <property type="molecule type" value="Genomic_DNA"/>
</dbReference>
<accession>A0A8J2SDK0</accession>
<dbReference type="NCBIfam" id="TIGR00860">
    <property type="entry name" value="LIC"/>
    <property type="match status" value="1"/>
</dbReference>
<dbReference type="Pfam" id="PF02932">
    <property type="entry name" value="Neur_chan_memb"/>
    <property type="match status" value="1"/>
</dbReference>
<dbReference type="FunFam" id="2.70.170.10:FF:000028">
    <property type="entry name" value="AcetylCholine Receptor"/>
    <property type="match status" value="1"/>
</dbReference>
<dbReference type="InterPro" id="IPR018000">
    <property type="entry name" value="Neurotransmitter_ion_chnl_CS"/>
</dbReference>
<keyword evidence="15 17" id="KW-0407">Ion channel</keyword>
<evidence type="ECO:0000256" key="14">
    <source>
        <dbReference type="ARBA" id="ARBA00023286"/>
    </source>
</evidence>
<evidence type="ECO:0000259" key="19">
    <source>
        <dbReference type="Pfam" id="PF02932"/>
    </source>
</evidence>
<comment type="similarity">
    <text evidence="2">Belongs to the ligand-gated ion channel (TC 1.A.9) family. Acetylcholine receptor (TC 1.A.9.1) subfamily.</text>
</comment>
<dbReference type="InterPro" id="IPR038050">
    <property type="entry name" value="Neuro_actylchol_rec"/>
</dbReference>
<keyword evidence="9 17" id="KW-0472">Membrane</keyword>
<evidence type="ECO:0000256" key="10">
    <source>
        <dbReference type="ARBA" id="ARBA00023157"/>
    </source>
</evidence>
<keyword evidence="14" id="KW-1071">Ligand-gated ion channel</keyword>
<feature type="signal peptide" evidence="17">
    <location>
        <begin position="1"/>
        <end position="29"/>
    </location>
</feature>
<sequence>MHRRLSTSSSSALGLSLLLVFWMLRMVATCFVETNGMRYSRGPLSVAEEVEGRENDEKRLLRHLMRGYERDVRPVKNASTPVVIQLSITLTQIFDMDEKNQVLTSIVWLDQEWKDELLTWDPNEFGGLKIMRMPCERIWLPDIVLYNNADDYTRGYMNSKAMVSYDGNVFWPPPTKFRSTCPVDVTYFPFDDQTCVMKLGSWTYDGFQVDVTNRTSEVDLTNYVPNGEWELLEARLIRNVVFYSCCPEPFPDLTVTLKIRRKILYYMVNVVLPCVMMSVLTLLVFCLPPESGEKIALGITVLLAFSVFMLAIAEKMPETSESIPLIGIYLTAVMAITSISVVMTVIVLNCHYKGPTAKQVPRWMRRYVLRSGAGRYNDHHQKRPAAHYQAFEEAAATAAAVATAGSNPPVVVPTGSCLGNGCRLKSGTSSHSTSRENIPSAEFTHSVGVGGGIDNYRGLPNAASSVSTIPMTLNTSAAPQSFRFRVAEYSEERKRSFVRLSRKYRQAQQSQGAQTESEDDYGEAMLSISVPPSGLLHSTLPVPGTGDTAMDSGGLCQTCRRSAGMGGTGCNKPIHPPYAFNMSNDQDSMMRYFLDRQKFTEDGQAVVIEWRQLAATVDRILFWVFCIMTSVSSALFLIIIPGYNRGWFNPKPL</sequence>
<dbReference type="GO" id="GO:0004888">
    <property type="term" value="F:transmembrane signaling receptor activity"/>
    <property type="evidence" value="ECO:0007669"/>
    <property type="project" value="InterPro"/>
</dbReference>
<evidence type="ECO:0000256" key="8">
    <source>
        <dbReference type="ARBA" id="ARBA00023065"/>
    </source>
</evidence>
<dbReference type="FunFam" id="1.20.58.390:FF:000043">
    <property type="entry name" value="AcetylCholine Receptor"/>
    <property type="match status" value="1"/>
</dbReference>
<dbReference type="PRINTS" id="PR00254">
    <property type="entry name" value="NICOTINICR"/>
</dbReference>
<evidence type="ECO:0000256" key="12">
    <source>
        <dbReference type="ARBA" id="ARBA00023180"/>
    </source>
</evidence>
<keyword evidence="7" id="KW-0770">Synapse</keyword>
<evidence type="ECO:0000259" key="18">
    <source>
        <dbReference type="Pfam" id="PF02931"/>
    </source>
</evidence>
<dbReference type="Gene3D" id="1.20.58.390">
    <property type="entry name" value="Neurotransmitter-gated ion-channel transmembrane domain"/>
    <property type="match status" value="1"/>
</dbReference>
<evidence type="ECO:0000256" key="17">
    <source>
        <dbReference type="RuleBase" id="RU000687"/>
    </source>
</evidence>
<keyword evidence="4" id="KW-1003">Cell membrane</keyword>
<keyword evidence="3 17" id="KW-0813">Transport</keyword>
<dbReference type="PROSITE" id="PS00236">
    <property type="entry name" value="NEUROTR_ION_CHANNEL"/>
    <property type="match status" value="1"/>
</dbReference>
<keyword evidence="8 17" id="KW-0406">Ion transport</keyword>
<keyword evidence="13" id="KW-0628">Postsynaptic cell membrane</keyword>
<dbReference type="InterPro" id="IPR006202">
    <property type="entry name" value="Neur_chan_lig-bd"/>
</dbReference>
<evidence type="ECO:0000256" key="1">
    <source>
        <dbReference type="ARBA" id="ARBA00003328"/>
    </source>
</evidence>
<feature type="domain" description="Neurotransmitter-gated ion-channel ligand-binding" evidence="18">
    <location>
        <begin position="57"/>
        <end position="263"/>
    </location>
</feature>
<keyword evidence="10" id="KW-1015">Disulfide bond</keyword>
<keyword evidence="11" id="KW-0675">Receptor</keyword>